<organism evidence="1 2">
    <name type="scientific">Choiromyces venosus 120613-1</name>
    <dbReference type="NCBI Taxonomy" id="1336337"/>
    <lineage>
        <taxon>Eukaryota</taxon>
        <taxon>Fungi</taxon>
        <taxon>Dikarya</taxon>
        <taxon>Ascomycota</taxon>
        <taxon>Pezizomycotina</taxon>
        <taxon>Pezizomycetes</taxon>
        <taxon>Pezizales</taxon>
        <taxon>Tuberaceae</taxon>
        <taxon>Choiromyces</taxon>
    </lineage>
</organism>
<proteinExistence type="predicted"/>
<dbReference type="EMBL" id="ML120366">
    <property type="protein sequence ID" value="RPB02784.1"/>
    <property type="molecule type" value="Genomic_DNA"/>
</dbReference>
<evidence type="ECO:0000313" key="1">
    <source>
        <dbReference type="EMBL" id="RPB02784.1"/>
    </source>
</evidence>
<keyword evidence="2" id="KW-1185">Reference proteome</keyword>
<dbReference type="Proteomes" id="UP000276215">
    <property type="component" value="Unassembled WGS sequence"/>
</dbReference>
<dbReference type="AlphaFoldDB" id="A0A3N4JWQ2"/>
<accession>A0A3N4JWQ2</accession>
<sequence>MSEYSLLFTELHHLLYTVQSHLAIPDRAKPDTSLNRKESLAPLSCHRISLLEKEKRRFRIRIILLKTLPWSL</sequence>
<name>A0A3N4JWQ2_9PEZI</name>
<evidence type="ECO:0000313" key="2">
    <source>
        <dbReference type="Proteomes" id="UP000276215"/>
    </source>
</evidence>
<gene>
    <name evidence="1" type="ORF">L873DRAFT_1801815</name>
</gene>
<protein>
    <submittedName>
        <fullName evidence="1">Uncharacterized protein</fullName>
    </submittedName>
</protein>
<reference evidence="1 2" key="1">
    <citation type="journal article" date="2018" name="Nat. Ecol. Evol.">
        <title>Pezizomycetes genomes reveal the molecular basis of ectomycorrhizal truffle lifestyle.</title>
        <authorList>
            <person name="Murat C."/>
            <person name="Payen T."/>
            <person name="Noel B."/>
            <person name="Kuo A."/>
            <person name="Morin E."/>
            <person name="Chen J."/>
            <person name="Kohler A."/>
            <person name="Krizsan K."/>
            <person name="Balestrini R."/>
            <person name="Da Silva C."/>
            <person name="Montanini B."/>
            <person name="Hainaut M."/>
            <person name="Levati E."/>
            <person name="Barry K.W."/>
            <person name="Belfiori B."/>
            <person name="Cichocki N."/>
            <person name="Clum A."/>
            <person name="Dockter R.B."/>
            <person name="Fauchery L."/>
            <person name="Guy J."/>
            <person name="Iotti M."/>
            <person name="Le Tacon F."/>
            <person name="Lindquist E.A."/>
            <person name="Lipzen A."/>
            <person name="Malagnac F."/>
            <person name="Mello A."/>
            <person name="Molinier V."/>
            <person name="Miyauchi S."/>
            <person name="Poulain J."/>
            <person name="Riccioni C."/>
            <person name="Rubini A."/>
            <person name="Sitrit Y."/>
            <person name="Splivallo R."/>
            <person name="Traeger S."/>
            <person name="Wang M."/>
            <person name="Zifcakova L."/>
            <person name="Wipf D."/>
            <person name="Zambonelli A."/>
            <person name="Paolocci F."/>
            <person name="Nowrousian M."/>
            <person name="Ottonello S."/>
            <person name="Baldrian P."/>
            <person name="Spatafora J.W."/>
            <person name="Henrissat B."/>
            <person name="Nagy L.G."/>
            <person name="Aury J.M."/>
            <person name="Wincker P."/>
            <person name="Grigoriev I.V."/>
            <person name="Bonfante P."/>
            <person name="Martin F.M."/>
        </authorList>
    </citation>
    <scope>NUCLEOTIDE SEQUENCE [LARGE SCALE GENOMIC DNA]</scope>
    <source>
        <strain evidence="1 2">120613-1</strain>
    </source>
</reference>